<evidence type="ECO:0000256" key="6">
    <source>
        <dbReference type="PROSITE-ProRule" id="PRU00169"/>
    </source>
</evidence>
<keyword evidence="4" id="KW-0808">Transferase</keyword>
<evidence type="ECO:0000259" key="8">
    <source>
        <dbReference type="PROSITE" id="PS50110"/>
    </source>
</evidence>
<accession>A0A1M5DYV9</accession>
<dbReference type="CDD" id="cd00082">
    <property type="entry name" value="HisKA"/>
    <property type="match status" value="1"/>
</dbReference>
<dbReference type="Pfam" id="PF00512">
    <property type="entry name" value="HisKA"/>
    <property type="match status" value="1"/>
</dbReference>
<evidence type="ECO:0000259" key="9">
    <source>
        <dbReference type="PROSITE" id="PS50112"/>
    </source>
</evidence>
<evidence type="ECO:0000256" key="2">
    <source>
        <dbReference type="ARBA" id="ARBA00012438"/>
    </source>
</evidence>
<dbReference type="Pfam" id="PF02518">
    <property type="entry name" value="HATPase_c"/>
    <property type="match status" value="1"/>
</dbReference>
<feature type="modified residue" description="4-aspartylphosphate" evidence="6">
    <location>
        <position position="775"/>
    </location>
</feature>
<dbReference type="CDD" id="cd00156">
    <property type="entry name" value="REC"/>
    <property type="match status" value="1"/>
</dbReference>
<reference evidence="11" key="1">
    <citation type="submission" date="2016-11" db="EMBL/GenBank/DDBJ databases">
        <authorList>
            <person name="Varghese N."/>
            <person name="Submissions S."/>
        </authorList>
    </citation>
    <scope>NUCLEOTIDE SEQUENCE [LARGE SCALE GENOMIC DNA]</scope>
    <source>
        <strain evidence="11">DSM 9756</strain>
    </source>
</reference>
<dbReference type="InterPro" id="IPR001789">
    <property type="entry name" value="Sig_transdc_resp-reg_receiver"/>
</dbReference>
<dbReference type="NCBIfam" id="TIGR00229">
    <property type="entry name" value="sensory_box"/>
    <property type="match status" value="1"/>
</dbReference>
<dbReference type="SMART" id="SM00091">
    <property type="entry name" value="PAS"/>
    <property type="match status" value="1"/>
</dbReference>
<feature type="domain" description="Response regulatory" evidence="8">
    <location>
        <begin position="724"/>
        <end position="840"/>
    </location>
</feature>
<dbReference type="SUPFAM" id="SSF55781">
    <property type="entry name" value="GAF domain-like"/>
    <property type="match status" value="1"/>
</dbReference>
<dbReference type="SMART" id="SM00387">
    <property type="entry name" value="HATPase_c"/>
    <property type="match status" value="1"/>
</dbReference>
<dbReference type="Gene3D" id="3.30.450.40">
    <property type="match status" value="1"/>
</dbReference>
<protein>
    <recommendedName>
        <fullName evidence="2">histidine kinase</fullName>
        <ecNumber evidence="2">2.7.13.3</ecNumber>
    </recommendedName>
</protein>
<feature type="domain" description="PAS" evidence="9">
    <location>
        <begin position="152"/>
        <end position="229"/>
    </location>
</feature>
<dbReference type="PANTHER" id="PTHR43047:SF72">
    <property type="entry name" value="OSMOSENSING HISTIDINE PROTEIN KINASE SLN1"/>
    <property type="match status" value="1"/>
</dbReference>
<evidence type="ECO:0000313" key="11">
    <source>
        <dbReference type="Proteomes" id="UP000184076"/>
    </source>
</evidence>
<dbReference type="EC" id="2.7.13.3" evidence="2"/>
<dbReference type="GO" id="GO:0009927">
    <property type="term" value="F:histidine phosphotransfer kinase activity"/>
    <property type="evidence" value="ECO:0007669"/>
    <property type="project" value="TreeGrafter"/>
</dbReference>
<dbReference type="SMART" id="SM00388">
    <property type="entry name" value="HisKA"/>
    <property type="match status" value="1"/>
</dbReference>
<gene>
    <name evidence="10" type="ORF">SAMN02745206_02538</name>
</gene>
<evidence type="ECO:0000259" key="7">
    <source>
        <dbReference type="PROSITE" id="PS50109"/>
    </source>
</evidence>
<dbReference type="GO" id="GO:0000155">
    <property type="term" value="F:phosphorelay sensor kinase activity"/>
    <property type="evidence" value="ECO:0007669"/>
    <property type="project" value="InterPro"/>
</dbReference>
<evidence type="ECO:0000256" key="5">
    <source>
        <dbReference type="ARBA" id="ARBA00022777"/>
    </source>
</evidence>
<dbReference type="Gene3D" id="3.40.50.2300">
    <property type="match status" value="2"/>
</dbReference>
<dbReference type="InterPro" id="IPR036890">
    <property type="entry name" value="HATPase_C_sf"/>
</dbReference>
<dbReference type="PRINTS" id="PR00344">
    <property type="entry name" value="BCTRLSENSOR"/>
</dbReference>
<evidence type="ECO:0000256" key="3">
    <source>
        <dbReference type="ARBA" id="ARBA00022553"/>
    </source>
</evidence>
<keyword evidence="11" id="KW-1185">Reference proteome</keyword>
<dbReference type="InterPro" id="IPR035965">
    <property type="entry name" value="PAS-like_dom_sf"/>
</dbReference>
<evidence type="ECO:0000256" key="4">
    <source>
        <dbReference type="ARBA" id="ARBA00022679"/>
    </source>
</evidence>
<feature type="domain" description="Response regulatory" evidence="8">
    <location>
        <begin position="3"/>
        <end position="122"/>
    </location>
</feature>
<dbReference type="CDD" id="cd00130">
    <property type="entry name" value="PAS"/>
    <property type="match status" value="1"/>
</dbReference>
<keyword evidence="3 6" id="KW-0597">Phosphoprotein</keyword>
<dbReference type="InterPro" id="IPR011006">
    <property type="entry name" value="CheY-like_superfamily"/>
</dbReference>
<dbReference type="OrthoDB" id="5483045at2"/>
<dbReference type="PROSITE" id="PS50112">
    <property type="entry name" value="PAS"/>
    <property type="match status" value="1"/>
</dbReference>
<dbReference type="InterPro" id="IPR013655">
    <property type="entry name" value="PAS_fold_3"/>
</dbReference>
<dbReference type="Gene3D" id="1.10.287.130">
    <property type="match status" value="1"/>
</dbReference>
<feature type="modified residue" description="4-aspartylphosphate" evidence="6">
    <location>
        <position position="54"/>
    </location>
</feature>
<feature type="domain" description="Histidine kinase" evidence="7">
    <location>
        <begin position="481"/>
        <end position="704"/>
    </location>
</feature>
<dbReference type="EMBL" id="FQVB01000025">
    <property type="protein sequence ID" value="SHF72064.1"/>
    <property type="molecule type" value="Genomic_DNA"/>
</dbReference>
<dbReference type="SMART" id="SM00448">
    <property type="entry name" value="REC"/>
    <property type="match status" value="2"/>
</dbReference>
<dbReference type="Pfam" id="PF08447">
    <property type="entry name" value="PAS_3"/>
    <property type="match status" value="1"/>
</dbReference>
<dbReference type="InterPro" id="IPR005467">
    <property type="entry name" value="His_kinase_dom"/>
</dbReference>
<dbReference type="PROSITE" id="PS50110">
    <property type="entry name" value="RESPONSE_REGULATORY"/>
    <property type="match status" value="2"/>
</dbReference>
<organism evidence="10 11">
    <name type="scientific">Desulfacinum infernum DSM 9756</name>
    <dbReference type="NCBI Taxonomy" id="1121391"/>
    <lineage>
        <taxon>Bacteria</taxon>
        <taxon>Pseudomonadati</taxon>
        <taxon>Thermodesulfobacteriota</taxon>
        <taxon>Syntrophobacteria</taxon>
        <taxon>Syntrophobacterales</taxon>
        <taxon>Syntrophobacteraceae</taxon>
        <taxon>Desulfacinum</taxon>
    </lineage>
</organism>
<dbReference type="Pfam" id="PF00072">
    <property type="entry name" value="Response_reg"/>
    <property type="match status" value="2"/>
</dbReference>
<dbReference type="Pfam" id="PF13185">
    <property type="entry name" value="GAF_2"/>
    <property type="match status" value="1"/>
</dbReference>
<dbReference type="AlphaFoldDB" id="A0A1M5DYV9"/>
<dbReference type="SUPFAM" id="SSF52172">
    <property type="entry name" value="CheY-like"/>
    <property type="match status" value="2"/>
</dbReference>
<name>A0A1M5DYV9_9BACT</name>
<dbReference type="InterPro" id="IPR036097">
    <property type="entry name" value="HisK_dim/P_sf"/>
</dbReference>
<dbReference type="SUPFAM" id="SSF47384">
    <property type="entry name" value="Homodimeric domain of signal transducing histidine kinase"/>
    <property type="match status" value="1"/>
</dbReference>
<sequence length="845" mass="93794">MARILIVDDEPDNLVSLQAILNTHLPDGQVLTASSGRQAIDLARDHLPDVILLDVFMPGMDGYEVCRRLKEDRATARIPVVMLTAVMTETRDKVRGLECGADAFLTKPVEQAELVAQVRVALRLKRAEDALLRDMATVEDQLVDRTRELRESERRLQGIMDNLSGAAYRWQVGTDGAYRLVFVSRGCLDLLGYEPEKVQGWEALEVFRLIHPDDRPLFVELSNRALGARVPGEVFCRMKAKSGDYRWVHNRFQGITGRDGRLTAVEGIILDASQMKEAERLIRWEVSVNRDLADLARTLVAEKDPETVGRKVVRAARDLTESELGMIVTVNPHTREQDQVYATENVLERCRLWSGGDLTVCRLGPGGDYEALCGHGLNTGEPFCTNDPPGHPLWKGLPQGHVDVRRFLSVPISLNGDVIGQLMLANPPRDYTDRELRVAGWLGDLFALAVHRHREELERRRLEDQLRQAQKMEALGTLAGGVAHDFNNILSAIIGYAELGLMDLPDRHPVRECLEEVIHSGKRARDVVRQILTFSRSRPAEREPVAIGPILKETLKFLRASLPSTIEIRKDLCDEDVLVRADPGEIHQILMNLGTNAAYAMRDTGGVLTVRLETTPSAPPSRDAPHVAPGPYVKLTVQDTGEGMLPEILERIFDPYFTTKPVGEGTGLGLAVVHGIVRSAGGCIEVESAPGRGAVFRIYLPRVEVPPAEVRSDPKRAVLRGQERVMVVDDEPALVQMVRTMLSRFGYRVDAVGSPEEVLQRLREDPGCCDVLLTDLTMPGMTGLALTEKALSIRGDLPVVLMTGFGDRVDEERLKRAGIHAVLGKPFTVNKLTEALRRALERDGR</sequence>
<dbReference type="SUPFAM" id="SSF55785">
    <property type="entry name" value="PYP-like sensor domain (PAS domain)"/>
    <property type="match status" value="1"/>
</dbReference>
<keyword evidence="5" id="KW-0418">Kinase</keyword>
<dbReference type="InterPro" id="IPR003594">
    <property type="entry name" value="HATPase_dom"/>
</dbReference>
<dbReference type="PROSITE" id="PS50109">
    <property type="entry name" value="HIS_KIN"/>
    <property type="match status" value="1"/>
</dbReference>
<evidence type="ECO:0000313" key="10">
    <source>
        <dbReference type="EMBL" id="SHF72064.1"/>
    </source>
</evidence>
<dbReference type="GO" id="GO:0005886">
    <property type="term" value="C:plasma membrane"/>
    <property type="evidence" value="ECO:0007669"/>
    <property type="project" value="TreeGrafter"/>
</dbReference>
<dbReference type="InterPro" id="IPR003661">
    <property type="entry name" value="HisK_dim/P_dom"/>
</dbReference>
<dbReference type="Gene3D" id="3.30.450.20">
    <property type="entry name" value="PAS domain"/>
    <property type="match status" value="1"/>
</dbReference>
<dbReference type="STRING" id="1121391.SAMN02745206_02538"/>
<dbReference type="InterPro" id="IPR003018">
    <property type="entry name" value="GAF"/>
</dbReference>
<dbReference type="InterPro" id="IPR000014">
    <property type="entry name" value="PAS"/>
</dbReference>
<dbReference type="Gene3D" id="3.30.565.10">
    <property type="entry name" value="Histidine kinase-like ATPase, C-terminal domain"/>
    <property type="match status" value="1"/>
</dbReference>
<dbReference type="SUPFAM" id="SSF55874">
    <property type="entry name" value="ATPase domain of HSP90 chaperone/DNA topoisomerase II/histidine kinase"/>
    <property type="match status" value="1"/>
</dbReference>
<dbReference type="Proteomes" id="UP000184076">
    <property type="component" value="Unassembled WGS sequence"/>
</dbReference>
<dbReference type="PANTHER" id="PTHR43047">
    <property type="entry name" value="TWO-COMPONENT HISTIDINE PROTEIN KINASE"/>
    <property type="match status" value="1"/>
</dbReference>
<dbReference type="RefSeq" id="WP_073040047.1">
    <property type="nucleotide sequence ID" value="NZ_FQVB01000025.1"/>
</dbReference>
<dbReference type="InterPro" id="IPR029016">
    <property type="entry name" value="GAF-like_dom_sf"/>
</dbReference>
<dbReference type="InterPro" id="IPR004358">
    <property type="entry name" value="Sig_transdc_His_kin-like_C"/>
</dbReference>
<evidence type="ECO:0000256" key="1">
    <source>
        <dbReference type="ARBA" id="ARBA00000085"/>
    </source>
</evidence>
<dbReference type="SMART" id="SM00065">
    <property type="entry name" value="GAF"/>
    <property type="match status" value="1"/>
</dbReference>
<comment type="catalytic activity">
    <reaction evidence="1">
        <text>ATP + protein L-histidine = ADP + protein N-phospho-L-histidine.</text>
        <dbReference type="EC" id="2.7.13.3"/>
    </reaction>
</comment>
<proteinExistence type="predicted"/>